<dbReference type="Proteomes" id="UP001558713">
    <property type="component" value="Unassembled WGS sequence"/>
</dbReference>
<organism evidence="2 3">
    <name type="scientific">Cardamine amara subsp. amara</name>
    <dbReference type="NCBI Taxonomy" id="228776"/>
    <lineage>
        <taxon>Eukaryota</taxon>
        <taxon>Viridiplantae</taxon>
        <taxon>Streptophyta</taxon>
        <taxon>Embryophyta</taxon>
        <taxon>Tracheophyta</taxon>
        <taxon>Spermatophyta</taxon>
        <taxon>Magnoliopsida</taxon>
        <taxon>eudicotyledons</taxon>
        <taxon>Gunneridae</taxon>
        <taxon>Pentapetalae</taxon>
        <taxon>rosids</taxon>
        <taxon>malvids</taxon>
        <taxon>Brassicales</taxon>
        <taxon>Brassicaceae</taxon>
        <taxon>Cardamineae</taxon>
        <taxon>Cardamine</taxon>
    </lineage>
</organism>
<dbReference type="Gene3D" id="1.20.1280.50">
    <property type="match status" value="1"/>
</dbReference>
<dbReference type="InterPro" id="IPR017451">
    <property type="entry name" value="F-box-assoc_interact_dom"/>
</dbReference>
<sequence>MELPHDVIENILERLDVKALLKFKLVSKQWYSTIQSRWFQKRQLIHRKQSGNPDILLVSVCDKSYSIEAMRTLVLGSSAAVRIPTPWENSLFDVANNSCDGLICLNDALLSNPNMVVNPTTRWIRRFPYSTYQQLRMRRKLKPWQKANLGFGKDVVNGTFKPVWLYNSYELRLDNKNKNNNAATVCEVFDFSIDAWRLVVPASPYPIIPCQHPVYLDGSLHWFTSKTETMVLCFDLHNESFQVFKTPFLHHQDFYRVFGMCNLDDRLCVYEQKWDDQVIWSFDSEHETWKKIYSIDLITITSSIPTCVTVKPLAVVDKEKLLMVSGADFGVELLIYDPKTKTCELAFTSKDHITADRLCYFQSLISIV</sequence>
<evidence type="ECO:0000259" key="1">
    <source>
        <dbReference type="PROSITE" id="PS50181"/>
    </source>
</evidence>
<proteinExistence type="predicted"/>
<keyword evidence="3" id="KW-1185">Reference proteome</keyword>
<dbReference type="SUPFAM" id="SSF81383">
    <property type="entry name" value="F-box domain"/>
    <property type="match status" value="1"/>
</dbReference>
<feature type="domain" description="F-box" evidence="1">
    <location>
        <begin position="1"/>
        <end position="42"/>
    </location>
</feature>
<gene>
    <name evidence="2" type="ORF">V5N11_010994</name>
</gene>
<dbReference type="InterPro" id="IPR036047">
    <property type="entry name" value="F-box-like_dom_sf"/>
</dbReference>
<dbReference type="SUPFAM" id="SSF50965">
    <property type="entry name" value="Galactose oxidase, central domain"/>
    <property type="match status" value="1"/>
</dbReference>
<comment type="caution">
    <text evidence="2">The sequence shown here is derived from an EMBL/GenBank/DDBJ whole genome shotgun (WGS) entry which is preliminary data.</text>
</comment>
<accession>A0ABD1BVH3</accession>
<dbReference type="PANTHER" id="PTHR31672:SF13">
    <property type="entry name" value="F-BOX PROTEIN CPR30-LIKE"/>
    <property type="match status" value="1"/>
</dbReference>
<dbReference type="AlphaFoldDB" id="A0ABD1BVH3"/>
<dbReference type="InterPro" id="IPR001810">
    <property type="entry name" value="F-box_dom"/>
</dbReference>
<evidence type="ECO:0000313" key="2">
    <source>
        <dbReference type="EMBL" id="KAL1221192.1"/>
    </source>
</evidence>
<dbReference type="InterPro" id="IPR006527">
    <property type="entry name" value="F-box-assoc_dom_typ1"/>
</dbReference>
<dbReference type="PANTHER" id="PTHR31672">
    <property type="entry name" value="BNACNNG10540D PROTEIN"/>
    <property type="match status" value="1"/>
</dbReference>
<dbReference type="NCBIfam" id="TIGR01640">
    <property type="entry name" value="F_box_assoc_1"/>
    <property type="match status" value="1"/>
</dbReference>
<dbReference type="Pfam" id="PF07734">
    <property type="entry name" value="FBA_1"/>
    <property type="match status" value="1"/>
</dbReference>
<dbReference type="InterPro" id="IPR050796">
    <property type="entry name" value="SCF_F-box_component"/>
</dbReference>
<dbReference type="PROSITE" id="PS50181">
    <property type="entry name" value="FBOX"/>
    <property type="match status" value="1"/>
</dbReference>
<dbReference type="InterPro" id="IPR011043">
    <property type="entry name" value="Gal_Oxase/kelch_b-propeller"/>
</dbReference>
<evidence type="ECO:0000313" key="3">
    <source>
        <dbReference type="Proteomes" id="UP001558713"/>
    </source>
</evidence>
<dbReference type="EMBL" id="JBANAX010000134">
    <property type="protein sequence ID" value="KAL1221192.1"/>
    <property type="molecule type" value="Genomic_DNA"/>
</dbReference>
<protein>
    <submittedName>
        <fullName evidence="2">F-box protein</fullName>
    </submittedName>
</protein>
<name>A0ABD1BVH3_CARAN</name>
<dbReference type="Pfam" id="PF00646">
    <property type="entry name" value="F-box"/>
    <property type="match status" value="1"/>
</dbReference>
<reference evidence="2 3" key="1">
    <citation type="submission" date="2024-04" db="EMBL/GenBank/DDBJ databases">
        <title>Genome assembly C_amara_ONT_v2.</title>
        <authorList>
            <person name="Yant L."/>
            <person name="Moore C."/>
            <person name="Slenker M."/>
        </authorList>
    </citation>
    <scope>NUCLEOTIDE SEQUENCE [LARGE SCALE GENOMIC DNA]</scope>
    <source>
        <tissue evidence="2">Leaf</tissue>
    </source>
</reference>
<dbReference type="SMART" id="SM00256">
    <property type="entry name" value="FBOX"/>
    <property type="match status" value="1"/>
</dbReference>